<dbReference type="GO" id="GO:0000930">
    <property type="term" value="C:gamma-tubulin complex"/>
    <property type="evidence" value="ECO:0007669"/>
    <property type="project" value="TreeGrafter"/>
</dbReference>
<keyword evidence="2 4" id="KW-0493">Microtubule</keyword>
<dbReference type="GO" id="GO:0031122">
    <property type="term" value="P:cytoplasmic microtubule organization"/>
    <property type="evidence" value="ECO:0007669"/>
    <property type="project" value="TreeGrafter"/>
</dbReference>
<reference evidence="5" key="1">
    <citation type="journal article" date="2017" name="Gigascience">
        <title>The genome draft of coconut (Cocos nucifera).</title>
        <authorList>
            <person name="Xiao Y."/>
            <person name="Xu P."/>
            <person name="Fan H."/>
            <person name="Baudouin L."/>
            <person name="Xia W."/>
            <person name="Bocs S."/>
            <person name="Xu J."/>
            <person name="Li Q."/>
            <person name="Guo A."/>
            <person name="Zhou L."/>
            <person name="Li J."/>
            <person name="Wu Y."/>
            <person name="Ma Z."/>
            <person name="Armero A."/>
            <person name="Issali A.E."/>
            <person name="Liu N."/>
            <person name="Peng M."/>
            <person name="Yang Y."/>
        </authorList>
    </citation>
    <scope>NUCLEOTIDE SEQUENCE</scope>
    <source>
        <tissue evidence="5">Spear leaf of Hainan Tall coconut</tissue>
    </source>
</reference>
<reference evidence="5" key="2">
    <citation type="submission" date="2019-07" db="EMBL/GenBank/DDBJ databases">
        <authorList>
            <person name="Yang Y."/>
            <person name="Bocs S."/>
            <person name="Baudouin L."/>
        </authorList>
    </citation>
    <scope>NUCLEOTIDE SEQUENCE</scope>
    <source>
        <tissue evidence="5">Spear leaf of Hainan Tall coconut</tissue>
    </source>
</reference>
<dbReference type="PANTHER" id="PTHR19302:SF70">
    <property type="entry name" value="GAMMA-TUBULIN COMPLEX COMPONENT 6"/>
    <property type="match status" value="1"/>
</dbReference>
<dbReference type="PANTHER" id="PTHR19302">
    <property type="entry name" value="GAMMA TUBULIN COMPLEX PROTEIN"/>
    <property type="match status" value="1"/>
</dbReference>
<sequence>MPTSSYSPSRHFLVSTIAFLPTLADVGHPPPIFLRRRRDTDLEGIVGSRKNGLKKRDRSNHRKDAVLVQLVINALQGVKSALAEIEKLSAAFCSSPADRTIHRVPSLWCRSLSTNALGKILKSIYRSGLLVFFLQKFINFYLCESQAVMTENRDKDEEVEDLNNPKFAENLLRPPSKEVHHKNELGRHPPYSLVNQAFSVAVKKVLEGYFCAFGTLLASVKLRCAIKSPDARAKFSDGAVNLMTAVHSELTVLEVYLHTKELRTHIESLGNICFPKFADLGLSRKDLTVDAKLEFHNFPRGADLLTYLYVQLRVSLIKLFPLFGFFPVFSSYL</sequence>
<organism evidence="5 6">
    <name type="scientific">Cocos nucifera</name>
    <name type="common">Coconut palm</name>
    <dbReference type="NCBI Taxonomy" id="13894"/>
    <lineage>
        <taxon>Eukaryota</taxon>
        <taxon>Viridiplantae</taxon>
        <taxon>Streptophyta</taxon>
        <taxon>Embryophyta</taxon>
        <taxon>Tracheophyta</taxon>
        <taxon>Spermatophyta</taxon>
        <taxon>Magnoliopsida</taxon>
        <taxon>Liliopsida</taxon>
        <taxon>Arecaceae</taxon>
        <taxon>Arecoideae</taxon>
        <taxon>Cocoseae</taxon>
        <taxon>Attaleinae</taxon>
        <taxon>Cocos</taxon>
    </lineage>
</organism>
<proteinExistence type="inferred from homology"/>
<accession>A0A8K0I610</accession>
<comment type="caution">
    <text evidence="5">The sequence shown here is derived from an EMBL/GenBank/DDBJ whole genome shotgun (WGS) entry which is preliminary data.</text>
</comment>
<evidence type="ECO:0000256" key="2">
    <source>
        <dbReference type="ARBA" id="ARBA00022701"/>
    </source>
</evidence>
<dbReference type="InterPro" id="IPR007259">
    <property type="entry name" value="GCP"/>
</dbReference>
<keyword evidence="6" id="KW-1185">Reference proteome</keyword>
<dbReference type="Proteomes" id="UP000797356">
    <property type="component" value="Chromosome 4"/>
</dbReference>
<evidence type="ECO:0000313" key="5">
    <source>
        <dbReference type="EMBL" id="KAG1338352.1"/>
    </source>
</evidence>
<dbReference type="GO" id="GO:0005874">
    <property type="term" value="C:microtubule"/>
    <property type="evidence" value="ECO:0007669"/>
    <property type="project" value="UniProtKB-KW"/>
</dbReference>
<dbReference type="GO" id="GO:0000922">
    <property type="term" value="C:spindle pole"/>
    <property type="evidence" value="ECO:0007669"/>
    <property type="project" value="InterPro"/>
</dbReference>
<dbReference type="OrthoDB" id="775571at2759"/>
<evidence type="ECO:0000256" key="3">
    <source>
        <dbReference type="ARBA" id="ARBA00023212"/>
    </source>
</evidence>
<dbReference type="GO" id="GO:0000278">
    <property type="term" value="P:mitotic cell cycle"/>
    <property type="evidence" value="ECO:0007669"/>
    <property type="project" value="TreeGrafter"/>
</dbReference>
<keyword evidence="3 4" id="KW-0206">Cytoskeleton</keyword>
<evidence type="ECO:0000256" key="4">
    <source>
        <dbReference type="RuleBase" id="RU363050"/>
    </source>
</evidence>
<dbReference type="EMBL" id="CM017875">
    <property type="protein sequence ID" value="KAG1338352.1"/>
    <property type="molecule type" value="Genomic_DNA"/>
</dbReference>
<name>A0A8K0I610_COCNU</name>
<dbReference type="GO" id="GO:0051225">
    <property type="term" value="P:spindle assembly"/>
    <property type="evidence" value="ECO:0007669"/>
    <property type="project" value="TreeGrafter"/>
</dbReference>
<dbReference type="AlphaFoldDB" id="A0A8K0I610"/>
<evidence type="ECO:0000256" key="1">
    <source>
        <dbReference type="ARBA" id="ARBA00022490"/>
    </source>
</evidence>
<dbReference type="GO" id="GO:0043015">
    <property type="term" value="F:gamma-tubulin binding"/>
    <property type="evidence" value="ECO:0007669"/>
    <property type="project" value="InterPro"/>
</dbReference>
<comment type="subcellular location">
    <subcellularLocation>
        <location evidence="4">Cytoplasm</location>
        <location evidence="4">Cytoskeleton</location>
        <location evidence="4">Microtubule organizing center</location>
    </subcellularLocation>
</comment>
<dbReference type="GO" id="GO:0007020">
    <property type="term" value="P:microtubule nucleation"/>
    <property type="evidence" value="ECO:0007669"/>
    <property type="project" value="InterPro"/>
</dbReference>
<keyword evidence="1 4" id="KW-0963">Cytoplasm</keyword>
<comment type="function">
    <text evidence="4">Component of the gamma-tubulin ring complex (gTuRC) which mediates microtubule nucleation.</text>
</comment>
<dbReference type="GO" id="GO:0051321">
    <property type="term" value="P:meiotic cell cycle"/>
    <property type="evidence" value="ECO:0007669"/>
    <property type="project" value="TreeGrafter"/>
</dbReference>
<evidence type="ECO:0000313" key="6">
    <source>
        <dbReference type="Proteomes" id="UP000797356"/>
    </source>
</evidence>
<protein>
    <recommendedName>
        <fullName evidence="4">Gamma-tubulin complex component</fullName>
    </recommendedName>
</protein>
<comment type="similarity">
    <text evidence="4">Belongs to the TUBGCP family.</text>
</comment>
<gene>
    <name evidence="5" type="ORF">COCNU_04G006580</name>
</gene>
<dbReference type="GO" id="GO:0051011">
    <property type="term" value="F:microtubule minus-end binding"/>
    <property type="evidence" value="ECO:0007669"/>
    <property type="project" value="TreeGrafter"/>
</dbReference>